<protein>
    <submittedName>
        <fullName evidence="2">Sodium/proton-translocating pyrophosphatase</fullName>
    </submittedName>
</protein>
<accession>A0ABS7L527</accession>
<keyword evidence="3" id="KW-1185">Reference proteome</keyword>
<feature type="transmembrane region" description="Helical" evidence="1">
    <location>
        <begin position="204"/>
        <end position="228"/>
    </location>
</feature>
<organism evidence="2 3">
    <name type="scientific">Sellimonas caecigallum</name>
    <dbReference type="NCBI Taxonomy" id="2592333"/>
    <lineage>
        <taxon>Bacteria</taxon>
        <taxon>Bacillati</taxon>
        <taxon>Bacillota</taxon>
        <taxon>Clostridia</taxon>
        <taxon>Lachnospirales</taxon>
        <taxon>Lachnospiraceae</taxon>
        <taxon>Sellimonas</taxon>
    </lineage>
</organism>
<gene>
    <name evidence="2" type="ORF">FLB61_02705</name>
</gene>
<evidence type="ECO:0000313" key="3">
    <source>
        <dbReference type="Proteomes" id="UP000779049"/>
    </source>
</evidence>
<comment type="caution">
    <text evidence="2">The sequence shown here is derived from an EMBL/GenBank/DDBJ whole genome shotgun (WGS) entry which is preliminary data.</text>
</comment>
<dbReference type="RefSeq" id="WP_221919334.1">
    <property type="nucleotide sequence ID" value="NZ_CP173660.1"/>
</dbReference>
<feature type="transmembrane region" description="Helical" evidence="1">
    <location>
        <begin position="96"/>
        <end position="119"/>
    </location>
</feature>
<evidence type="ECO:0000313" key="2">
    <source>
        <dbReference type="EMBL" id="MBY0758017.1"/>
    </source>
</evidence>
<dbReference type="SUPFAM" id="SSF158560">
    <property type="entry name" value="BH3980-like"/>
    <property type="match status" value="1"/>
</dbReference>
<keyword evidence="1" id="KW-0472">Membrane</keyword>
<keyword evidence="1" id="KW-0812">Transmembrane</keyword>
<feature type="transmembrane region" description="Helical" evidence="1">
    <location>
        <begin position="139"/>
        <end position="159"/>
    </location>
</feature>
<dbReference type="EMBL" id="VIRV01000002">
    <property type="protein sequence ID" value="MBY0758017.1"/>
    <property type="molecule type" value="Genomic_DNA"/>
</dbReference>
<feature type="transmembrane region" description="Helical" evidence="1">
    <location>
        <begin position="180"/>
        <end position="198"/>
    </location>
</feature>
<evidence type="ECO:0000256" key="1">
    <source>
        <dbReference type="SAM" id="Phobius"/>
    </source>
</evidence>
<sequence>MKTYKEKHVYVDDSSLEDEDWMTLRKIMRQISCCEVDEGELEGIRREIIGMAKEARVRGRSLREEIGESERTFAEEIFRASTGREMAPGRKQLKGVGIFFIVYGIVYLVHWGMRFLFFGTLNLMESYQGGGLDNFEQMYVIWGIKEIIAEISILLIGIWTVRHCGDRRRRKKQKIAGICLLVYFGAILTEILIGYAAWSATVWIALDAIAYGVFLIPLIGIIASGIYLSAVGRNKKDWDED</sequence>
<proteinExistence type="predicted"/>
<keyword evidence="1" id="KW-1133">Transmembrane helix</keyword>
<name>A0ABS7L527_9FIRM</name>
<dbReference type="Proteomes" id="UP000779049">
    <property type="component" value="Unassembled WGS sequence"/>
</dbReference>
<reference evidence="2 3" key="1">
    <citation type="journal article" date="2020" name="New Microbes New Infect">
        <title>Sellimonas caecigallum sp. nov., description and genome sequence of a new member of the Sellimonas genus isolated from the cecum of feral chicken.</title>
        <authorList>
            <person name="Wongkuna S."/>
            <person name="Ghimire S."/>
            <person name="Antony L."/>
            <person name="Chankhamhaengdecha S."/>
            <person name="Janvilisri T."/>
            <person name="Scaria J."/>
        </authorList>
    </citation>
    <scope>NUCLEOTIDE SEQUENCE [LARGE SCALE GENOMIC DNA]</scope>
    <source>
        <strain evidence="2 3">SW451</strain>
    </source>
</reference>